<reference evidence="1" key="1">
    <citation type="journal article" date="2021" name="PeerJ">
        <title>Extensive microbial diversity within the chicken gut microbiome revealed by metagenomics and culture.</title>
        <authorList>
            <person name="Gilroy R."/>
            <person name="Ravi A."/>
            <person name="Getino M."/>
            <person name="Pursley I."/>
            <person name="Horton D.L."/>
            <person name="Alikhan N.F."/>
            <person name="Baker D."/>
            <person name="Gharbi K."/>
            <person name="Hall N."/>
            <person name="Watson M."/>
            <person name="Adriaenssens E.M."/>
            <person name="Foster-Nyarko E."/>
            <person name="Jarju S."/>
            <person name="Secka A."/>
            <person name="Antonio M."/>
            <person name="Oren A."/>
            <person name="Chaudhuri R.R."/>
            <person name="La Ragione R."/>
            <person name="Hildebrand F."/>
            <person name="Pallen M.J."/>
        </authorList>
    </citation>
    <scope>NUCLEOTIDE SEQUENCE</scope>
    <source>
        <strain evidence="1">ChiHjej12B11-9195</strain>
    </source>
</reference>
<protein>
    <submittedName>
        <fullName evidence="1">Uncharacterized protein</fullName>
    </submittedName>
</protein>
<organism evidence="1 2">
    <name type="scientific">Candidatus Rothia avicola</name>
    <dbReference type="NCBI Taxonomy" id="2840478"/>
    <lineage>
        <taxon>Bacteria</taxon>
        <taxon>Bacillati</taxon>
        <taxon>Actinomycetota</taxon>
        <taxon>Actinomycetes</taxon>
        <taxon>Micrococcales</taxon>
        <taxon>Micrococcaceae</taxon>
        <taxon>Rothia</taxon>
    </lineage>
</organism>
<gene>
    <name evidence="1" type="ORF">H9821_02975</name>
</gene>
<evidence type="ECO:0000313" key="1">
    <source>
        <dbReference type="EMBL" id="HIY94613.1"/>
    </source>
</evidence>
<dbReference type="AlphaFoldDB" id="A0A9D1ZRY6"/>
<accession>A0A9D1ZRY6</accession>
<evidence type="ECO:0000313" key="2">
    <source>
        <dbReference type="Proteomes" id="UP000824134"/>
    </source>
</evidence>
<proteinExistence type="predicted"/>
<dbReference type="Proteomes" id="UP000824134">
    <property type="component" value="Unassembled WGS sequence"/>
</dbReference>
<comment type="caution">
    <text evidence="1">The sequence shown here is derived from an EMBL/GenBank/DDBJ whole genome shotgun (WGS) entry which is preliminary data.</text>
</comment>
<sequence length="203" mass="23339">MPIPKPAPPARRSGLIYHHPKAQEYDRATQSRCCTPPSDGPLIWHSYWYDKHPAILEIVAWLKELPQTAQERALSQLEVLFEGASQGTLNPRDPGEPIKAIDQGQDFYELRWTFNDFDYPEKLFRQYHAEPTESDVENLLVTSHAHFKKVDGLTKQQISGLQTEQMQQAVNRFNFGSKSRWGLEKDSAEPLHPLDLIEDLLYG</sequence>
<dbReference type="EMBL" id="DXCN01000027">
    <property type="protein sequence ID" value="HIY94613.1"/>
    <property type="molecule type" value="Genomic_DNA"/>
</dbReference>
<reference evidence="1" key="2">
    <citation type="submission" date="2021-04" db="EMBL/GenBank/DDBJ databases">
        <authorList>
            <person name="Gilroy R."/>
        </authorList>
    </citation>
    <scope>NUCLEOTIDE SEQUENCE</scope>
    <source>
        <strain evidence="1">ChiHjej12B11-9195</strain>
    </source>
</reference>
<name>A0A9D1ZRY6_9MICC</name>